<proteinExistence type="predicted"/>
<name>A0A8J9Z7X0_BRALA</name>
<dbReference type="AlphaFoldDB" id="A0A8J9Z7X0"/>
<dbReference type="EMBL" id="OV696702">
    <property type="protein sequence ID" value="CAH1248750.1"/>
    <property type="molecule type" value="Genomic_DNA"/>
</dbReference>
<gene>
    <name evidence="1" type="primary">Hypp8377</name>
    <name evidence="1" type="ORF">BLAG_LOCUS10055</name>
</gene>
<protein>
    <submittedName>
        <fullName evidence="1">Hypp8377 protein</fullName>
    </submittedName>
</protein>
<accession>A0A8J9Z7X0</accession>
<sequence length="118" mass="13445">MACYIRKNVKPRNQDQLTDAVTEFWTSQTAQEQCGRYIGHPPVVNLTLETSWHYTANALKVVDAEESPALRLVGWVRQKDKVSVETMARGKVEELTISLVDAYIKKGYSVIKVFINMQ</sequence>
<dbReference type="Proteomes" id="UP000838412">
    <property type="component" value="Chromosome 17"/>
</dbReference>
<evidence type="ECO:0000313" key="1">
    <source>
        <dbReference type="EMBL" id="CAH1248750.1"/>
    </source>
</evidence>
<organism evidence="1 2">
    <name type="scientific">Branchiostoma lanceolatum</name>
    <name type="common">Common lancelet</name>
    <name type="synonym">Amphioxus lanceolatum</name>
    <dbReference type="NCBI Taxonomy" id="7740"/>
    <lineage>
        <taxon>Eukaryota</taxon>
        <taxon>Metazoa</taxon>
        <taxon>Chordata</taxon>
        <taxon>Cephalochordata</taxon>
        <taxon>Leptocardii</taxon>
        <taxon>Amphioxiformes</taxon>
        <taxon>Branchiostomatidae</taxon>
        <taxon>Branchiostoma</taxon>
    </lineage>
</organism>
<keyword evidence="2" id="KW-1185">Reference proteome</keyword>
<reference evidence="1" key="1">
    <citation type="submission" date="2022-01" db="EMBL/GenBank/DDBJ databases">
        <authorList>
            <person name="Braso-Vives M."/>
        </authorList>
    </citation>
    <scope>NUCLEOTIDE SEQUENCE</scope>
</reference>
<evidence type="ECO:0000313" key="2">
    <source>
        <dbReference type="Proteomes" id="UP000838412"/>
    </source>
</evidence>